<name>G7VPL0_PAETH</name>
<gene>
    <name evidence="1" type="ordered locus">HPL003_21390</name>
</gene>
<dbReference type="Proteomes" id="UP000005876">
    <property type="component" value="Chromosome"/>
</dbReference>
<dbReference type="STRING" id="985665.HPL003_21390"/>
<sequence>MNKSIKIKETVMNKQLFDIGWEYHEFGFIPLEMTAFVPWQPINLPHDACIAKPRDAKNPSGSGEGFVSGGVVYYKKTIIVSEEYKGKQALLEFEGVCGTTEVILNKDLIVSLFSFD</sequence>
<accession>G7VPL0</accession>
<dbReference type="GO" id="GO:0016787">
    <property type="term" value="F:hydrolase activity"/>
    <property type="evidence" value="ECO:0007669"/>
    <property type="project" value="UniProtKB-KW"/>
</dbReference>
<reference evidence="2" key="1">
    <citation type="submission" date="2011-11" db="EMBL/GenBank/DDBJ databases">
        <title>Complete sequence of Paenibacillus terrae HPL-003.</title>
        <authorList>
            <person name="Shin S.H."/>
            <person name="Kim S."/>
            <person name="Kim J.Y."/>
        </authorList>
    </citation>
    <scope>NUCLEOTIDE SEQUENCE [LARGE SCALE GENOMIC DNA]</scope>
    <source>
        <strain evidence="2">HPL-003</strain>
    </source>
</reference>
<evidence type="ECO:0000313" key="1">
    <source>
        <dbReference type="EMBL" id="AET61008.1"/>
    </source>
</evidence>
<dbReference type="HOGENOM" id="CLU_2094448_0_0_9"/>
<dbReference type="InterPro" id="IPR008979">
    <property type="entry name" value="Galactose-bd-like_sf"/>
</dbReference>
<dbReference type="SUPFAM" id="SSF49785">
    <property type="entry name" value="Galactose-binding domain-like"/>
    <property type="match status" value="1"/>
</dbReference>
<evidence type="ECO:0000313" key="2">
    <source>
        <dbReference type="Proteomes" id="UP000005876"/>
    </source>
</evidence>
<dbReference type="Gene3D" id="2.60.120.260">
    <property type="entry name" value="Galactose-binding domain-like"/>
    <property type="match status" value="1"/>
</dbReference>
<reference evidence="1 2" key="3">
    <citation type="journal article" date="2012" name="J. Bacteriol.">
        <title>Genome Sequence of Paenibacillus terrae HPL-003, a Xylanase-Producing Bacterium Isolated from Soil Found in Forest Residue.</title>
        <authorList>
            <person name="Shin S.H."/>
            <person name="Kim S."/>
            <person name="Kim J.Y."/>
            <person name="Song H.Y."/>
            <person name="Cho S.J."/>
            <person name="Kim D.R."/>
            <person name="Lee K.I."/>
            <person name="Lim H.K."/>
            <person name="Park N.J."/>
            <person name="Hwang I.T."/>
            <person name="Yang K.S."/>
        </authorList>
    </citation>
    <scope>NUCLEOTIDE SEQUENCE [LARGE SCALE GENOMIC DNA]</scope>
    <source>
        <strain evidence="1 2">HPL-003</strain>
    </source>
</reference>
<proteinExistence type="predicted"/>
<dbReference type="eggNOG" id="COG3250">
    <property type="taxonomic scope" value="Bacteria"/>
</dbReference>
<dbReference type="AlphaFoldDB" id="G7VPL0"/>
<keyword evidence="1" id="KW-0378">Hydrolase</keyword>
<reference key="2">
    <citation type="submission" date="2011-11" db="EMBL/GenBank/DDBJ databases">
        <authorList>
            <person name="Shin S.H."/>
            <person name="Kim S."/>
            <person name="Kim J.Y."/>
        </authorList>
    </citation>
    <scope>NUCLEOTIDE SEQUENCE</scope>
    <source>
        <strain>HPL-003</strain>
    </source>
</reference>
<protein>
    <submittedName>
        <fullName evidence="1">Glycoside hydrolase family 2 sugar binding protein</fullName>
    </submittedName>
</protein>
<dbReference type="EMBL" id="CP003107">
    <property type="protein sequence ID" value="AET61008.1"/>
    <property type="molecule type" value="Genomic_DNA"/>
</dbReference>
<dbReference type="KEGG" id="pta:HPL003_21390"/>
<organism evidence="1 2">
    <name type="scientific">Paenibacillus terrae (strain HPL-003)</name>
    <dbReference type="NCBI Taxonomy" id="985665"/>
    <lineage>
        <taxon>Bacteria</taxon>
        <taxon>Bacillati</taxon>
        <taxon>Bacillota</taxon>
        <taxon>Bacilli</taxon>
        <taxon>Bacillales</taxon>
        <taxon>Paenibacillaceae</taxon>
        <taxon>Paenibacillus</taxon>
    </lineage>
</organism>